<evidence type="ECO:0000313" key="3">
    <source>
        <dbReference type="Proteomes" id="UP000270343"/>
    </source>
</evidence>
<reference evidence="2 3" key="1">
    <citation type="journal article" date="2015" name="Antonie Van Leeuwenhoek">
        <title>Streptomyces klenkii sp. nov., isolated from deep marine sediment.</title>
        <authorList>
            <person name="Veyisoglu A."/>
            <person name="Sahin N."/>
        </authorList>
    </citation>
    <scope>NUCLEOTIDE SEQUENCE [LARGE SCALE GENOMIC DNA]</scope>
    <source>
        <strain evidence="2 3">KCTC 29202</strain>
    </source>
</reference>
<feature type="transmembrane region" description="Helical" evidence="1">
    <location>
        <begin position="59"/>
        <end position="80"/>
    </location>
</feature>
<comment type="caution">
    <text evidence="2">The sequence shown here is derived from an EMBL/GenBank/DDBJ whole genome shotgun (WGS) entry which is preliminary data.</text>
</comment>
<keyword evidence="1" id="KW-1133">Transmembrane helix</keyword>
<dbReference type="AlphaFoldDB" id="A0A3B0AQ95"/>
<keyword evidence="3" id="KW-1185">Reference proteome</keyword>
<proteinExistence type="predicted"/>
<accession>A0A3B0AQ95</accession>
<feature type="transmembrane region" description="Helical" evidence="1">
    <location>
        <begin position="33"/>
        <end position="53"/>
    </location>
</feature>
<dbReference type="OrthoDB" id="4283500at2"/>
<protein>
    <recommendedName>
        <fullName evidence="4">DUF1453 family protein</fullName>
    </recommendedName>
</protein>
<evidence type="ECO:0000256" key="1">
    <source>
        <dbReference type="SAM" id="Phobius"/>
    </source>
</evidence>
<dbReference type="RefSeq" id="WP_120758899.1">
    <property type="nucleotide sequence ID" value="NZ_JBFADQ010000017.1"/>
</dbReference>
<sequence>MNNASTVIGIVIVALVIRRQLRTRPVHGKGGVVLLGFLGAMGVLAFAFGVASVVKEHALGAATIALVATCFLVAAGFGVVRARTVKVWRAPEGQLLRKGVPATTALWLVSIAVHIGLDKWIDHTTRTGLLGASTVYLYLAVTLAVQDFLVRRRAASVA</sequence>
<keyword evidence="1" id="KW-0812">Transmembrane</keyword>
<organism evidence="2 3">
    <name type="scientific">Streptomyces klenkii</name>
    <dbReference type="NCBI Taxonomy" id="1420899"/>
    <lineage>
        <taxon>Bacteria</taxon>
        <taxon>Bacillati</taxon>
        <taxon>Actinomycetota</taxon>
        <taxon>Actinomycetes</taxon>
        <taxon>Kitasatosporales</taxon>
        <taxon>Streptomycetaceae</taxon>
        <taxon>Streptomyces</taxon>
    </lineage>
</organism>
<gene>
    <name evidence="2" type="ORF">D7231_30755</name>
</gene>
<name>A0A3B0AQ95_9ACTN</name>
<evidence type="ECO:0000313" key="2">
    <source>
        <dbReference type="EMBL" id="RKN62822.1"/>
    </source>
</evidence>
<feature type="transmembrane region" description="Helical" evidence="1">
    <location>
        <begin position="129"/>
        <end position="150"/>
    </location>
</feature>
<feature type="transmembrane region" description="Helical" evidence="1">
    <location>
        <begin position="6"/>
        <end position="21"/>
    </location>
</feature>
<dbReference type="Proteomes" id="UP000270343">
    <property type="component" value="Unassembled WGS sequence"/>
</dbReference>
<evidence type="ECO:0008006" key="4">
    <source>
        <dbReference type="Google" id="ProtNLM"/>
    </source>
</evidence>
<dbReference type="EMBL" id="RBAM01000020">
    <property type="protein sequence ID" value="RKN62822.1"/>
    <property type="molecule type" value="Genomic_DNA"/>
</dbReference>
<keyword evidence="1" id="KW-0472">Membrane</keyword>